<dbReference type="RefSeq" id="WP_133425666.1">
    <property type="nucleotide sequence ID" value="NZ_SDLO01000002.1"/>
</dbReference>
<evidence type="ECO:0000313" key="1">
    <source>
        <dbReference type="EMBL" id="TDK93200.1"/>
    </source>
</evidence>
<dbReference type="EMBL" id="SDLO01000002">
    <property type="protein sequence ID" value="TDK93200.1"/>
    <property type="molecule type" value="Genomic_DNA"/>
</dbReference>
<gene>
    <name evidence="1" type="ORF">EUA03_03860</name>
</gene>
<reference evidence="1 2" key="1">
    <citation type="submission" date="2019-01" db="EMBL/GenBank/DDBJ databases">
        <title>High-quality-draft genome sequences of five non-tuberculosis mycobacteriaceae isolated from a nosocomial environment.</title>
        <authorList>
            <person name="Tiago I."/>
            <person name="Alarico S."/>
            <person name="Pereira S.G."/>
            <person name="Coelho C."/>
            <person name="Maranha A."/>
            <person name="Empadinhas N."/>
        </authorList>
    </citation>
    <scope>NUCLEOTIDE SEQUENCE [LARGE SCALE GENOMIC DNA]</scope>
    <source>
        <strain evidence="1 2">24AIII</strain>
    </source>
</reference>
<name>A0A4R5WP35_MYCMU</name>
<dbReference type="AlphaFoldDB" id="A0A4R5WP35"/>
<proteinExistence type="predicted"/>
<protein>
    <submittedName>
        <fullName evidence="1">Uncharacterized protein</fullName>
    </submittedName>
</protein>
<accession>A0A4R5WP35</accession>
<comment type="caution">
    <text evidence="1">The sequence shown here is derived from an EMBL/GenBank/DDBJ whole genome shotgun (WGS) entry which is preliminary data.</text>
</comment>
<sequence>MKRPTLLAYWTLPISFATYVKPWRNAASTSSGATSRSERTSLTYVGAINDAGLDGEAFVRYGCTHDIAVPLALALALDSWGDGPTPIGQQWVEALGIGSTLATSRHPERTTAIGELATAVFPVVCDWVYQAPFTDIIALTPPSLTTRRAIAENPEPSDDLTADYRWIKDRLSADSLDTWGLSSLTREYKWLRGQSTSLNLPEAVLTENPATAEAVAMEIVDRNVLQGQPMSTLAPMTHQVQKQAKEFLYAERYSEAAALFEFMCAQGWMPETLCHNNRGFCLIPVDPRGGLRFLQRAASRGFSPFAVNTHNQMCCMLALDSPGALRDVAERYWCEHFEDGEAISATLWARKGDRWVLTHTPDARECIATLALDVAQREAWSELNDGNSDWRSCGSAATSDRRLATCATLTASSCVNEETSADKYRRLRHSRGMLTSFNAIVRGEIVADRATT</sequence>
<organism evidence="1 2">
    <name type="scientific">Mycolicibacterium mucogenicum</name>
    <name type="common">Mycobacterium mucogenicum</name>
    <dbReference type="NCBI Taxonomy" id="56689"/>
    <lineage>
        <taxon>Bacteria</taxon>
        <taxon>Bacillati</taxon>
        <taxon>Actinomycetota</taxon>
        <taxon>Actinomycetes</taxon>
        <taxon>Mycobacteriales</taxon>
        <taxon>Mycobacteriaceae</taxon>
        <taxon>Mycolicibacterium</taxon>
    </lineage>
</organism>
<evidence type="ECO:0000313" key="2">
    <source>
        <dbReference type="Proteomes" id="UP000294929"/>
    </source>
</evidence>
<dbReference type="Proteomes" id="UP000294929">
    <property type="component" value="Unassembled WGS sequence"/>
</dbReference>